<sequence>MPAVNIISIARRERELVMQRLFSQSSQLLILLYSLLCSHPVTAEIGPATPSSELEQITVTASRLPVISQRTGSAVSIISKEDIQQLSPLTVSELFRRVPGLSVSQVGPAGSLTQIRIRGAEANQILVMIDGIEANDVSQGSEFNFAHLMPNQIERIEIVRGPQSAI</sequence>
<protein>
    <recommendedName>
        <fullName evidence="2">TonB-dependent receptor plug domain-containing protein</fullName>
    </recommendedName>
</protein>
<dbReference type="Gene3D" id="2.170.130.10">
    <property type="entry name" value="TonB-dependent receptor, plug domain"/>
    <property type="match status" value="1"/>
</dbReference>
<dbReference type="AlphaFoldDB" id="A0A382LRH5"/>
<dbReference type="PANTHER" id="PTHR30069">
    <property type="entry name" value="TONB-DEPENDENT OUTER MEMBRANE RECEPTOR"/>
    <property type="match status" value="1"/>
</dbReference>
<dbReference type="InterPro" id="IPR039426">
    <property type="entry name" value="TonB-dep_rcpt-like"/>
</dbReference>
<keyword evidence="1" id="KW-0732">Signal</keyword>
<dbReference type="PANTHER" id="PTHR30069:SF29">
    <property type="entry name" value="HEMOGLOBIN AND HEMOGLOBIN-HAPTOGLOBIN-BINDING PROTEIN 1-RELATED"/>
    <property type="match status" value="1"/>
</dbReference>
<gene>
    <name evidence="3" type="ORF">METZ01_LOCUS292163</name>
</gene>
<dbReference type="GO" id="GO:0015344">
    <property type="term" value="F:siderophore uptake transmembrane transporter activity"/>
    <property type="evidence" value="ECO:0007669"/>
    <property type="project" value="TreeGrafter"/>
</dbReference>
<feature type="non-terminal residue" evidence="3">
    <location>
        <position position="166"/>
    </location>
</feature>
<reference evidence="3" key="1">
    <citation type="submission" date="2018-05" db="EMBL/GenBank/DDBJ databases">
        <authorList>
            <person name="Lanie J.A."/>
            <person name="Ng W.-L."/>
            <person name="Kazmierczak K.M."/>
            <person name="Andrzejewski T.M."/>
            <person name="Davidsen T.M."/>
            <person name="Wayne K.J."/>
            <person name="Tettelin H."/>
            <person name="Glass J.I."/>
            <person name="Rusch D."/>
            <person name="Podicherti R."/>
            <person name="Tsui H.-C.T."/>
            <person name="Winkler M.E."/>
        </authorList>
    </citation>
    <scope>NUCLEOTIDE SEQUENCE</scope>
</reference>
<evidence type="ECO:0000313" key="3">
    <source>
        <dbReference type="EMBL" id="SVC39309.1"/>
    </source>
</evidence>
<feature type="domain" description="TonB-dependent receptor plug" evidence="2">
    <location>
        <begin position="69"/>
        <end position="166"/>
    </location>
</feature>
<dbReference type="GO" id="GO:0044718">
    <property type="term" value="P:siderophore transmembrane transport"/>
    <property type="evidence" value="ECO:0007669"/>
    <property type="project" value="TreeGrafter"/>
</dbReference>
<evidence type="ECO:0000256" key="1">
    <source>
        <dbReference type="ARBA" id="ARBA00022729"/>
    </source>
</evidence>
<accession>A0A382LRH5</accession>
<evidence type="ECO:0000259" key="2">
    <source>
        <dbReference type="Pfam" id="PF07715"/>
    </source>
</evidence>
<organism evidence="3">
    <name type="scientific">marine metagenome</name>
    <dbReference type="NCBI Taxonomy" id="408172"/>
    <lineage>
        <taxon>unclassified sequences</taxon>
        <taxon>metagenomes</taxon>
        <taxon>ecological metagenomes</taxon>
    </lineage>
</organism>
<dbReference type="EMBL" id="UINC01088781">
    <property type="protein sequence ID" value="SVC39309.1"/>
    <property type="molecule type" value="Genomic_DNA"/>
</dbReference>
<dbReference type="InterPro" id="IPR037066">
    <property type="entry name" value="Plug_dom_sf"/>
</dbReference>
<name>A0A382LRH5_9ZZZZ</name>
<dbReference type="PROSITE" id="PS52016">
    <property type="entry name" value="TONB_DEPENDENT_REC_3"/>
    <property type="match status" value="1"/>
</dbReference>
<dbReference type="SUPFAM" id="SSF56935">
    <property type="entry name" value="Porins"/>
    <property type="match status" value="1"/>
</dbReference>
<proteinExistence type="predicted"/>
<dbReference type="Pfam" id="PF07715">
    <property type="entry name" value="Plug"/>
    <property type="match status" value="1"/>
</dbReference>
<dbReference type="InterPro" id="IPR012910">
    <property type="entry name" value="Plug_dom"/>
</dbReference>